<proteinExistence type="predicted"/>
<evidence type="ECO:0000256" key="1">
    <source>
        <dbReference type="SAM" id="SignalP"/>
    </source>
</evidence>
<gene>
    <name evidence="3" type="primary">LOC108562159</name>
</gene>
<protein>
    <submittedName>
        <fullName evidence="3">Uncharacterized protein LOC108562159</fullName>
    </submittedName>
</protein>
<feature type="chain" id="PRO_5045197253" evidence="1">
    <location>
        <begin position="26"/>
        <end position="108"/>
    </location>
</feature>
<dbReference type="RefSeq" id="XP_017775874.1">
    <property type="nucleotide sequence ID" value="XM_017920385.1"/>
</dbReference>
<keyword evidence="1" id="KW-0732">Signal</keyword>
<reference evidence="3" key="1">
    <citation type="submission" date="2025-08" db="UniProtKB">
        <authorList>
            <consortium name="RefSeq"/>
        </authorList>
    </citation>
    <scope>IDENTIFICATION</scope>
    <source>
        <tissue evidence="3">Whole Larva</tissue>
    </source>
</reference>
<evidence type="ECO:0000313" key="2">
    <source>
        <dbReference type="Proteomes" id="UP000695000"/>
    </source>
</evidence>
<accession>A0ABM1MMS4</accession>
<keyword evidence="2" id="KW-1185">Reference proteome</keyword>
<dbReference type="GeneID" id="108562159"/>
<feature type="signal peptide" evidence="1">
    <location>
        <begin position="1"/>
        <end position="25"/>
    </location>
</feature>
<name>A0ABM1MMS4_NICVS</name>
<evidence type="ECO:0000313" key="3">
    <source>
        <dbReference type="RefSeq" id="XP_017775874.1"/>
    </source>
</evidence>
<organism evidence="2 3">
    <name type="scientific">Nicrophorus vespilloides</name>
    <name type="common">Boreal carrion beetle</name>
    <dbReference type="NCBI Taxonomy" id="110193"/>
    <lineage>
        <taxon>Eukaryota</taxon>
        <taxon>Metazoa</taxon>
        <taxon>Ecdysozoa</taxon>
        <taxon>Arthropoda</taxon>
        <taxon>Hexapoda</taxon>
        <taxon>Insecta</taxon>
        <taxon>Pterygota</taxon>
        <taxon>Neoptera</taxon>
        <taxon>Endopterygota</taxon>
        <taxon>Coleoptera</taxon>
        <taxon>Polyphaga</taxon>
        <taxon>Staphyliniformia</taxon>
        <taxon>Silphidae</taxon>
        <taxon>Nicrophorinae</taxon>
        <taxon>Nicrophorus</taxon>
    </lineage>
</organism>
<sequence length="108" mass="11803">MSKMLIYVLDKFVWILLIAVLTAQALQIAGVVDTPKNIGLGEISYSDGNEYEYRVSIGGDGGAIEGRGKRQAGDRSPLLDNIFNNRFDGDEFNVVRVVKVGKVITAKI</sequence>
<dbReference type="Proteomes" id="UP000695000">
    <property type="component" value="Unplaced"/>
</dbReference>